<dbReference type="Pfam" id="PF01035">
    <property type="entry name" value="DNA_binding_1"/>
    <property type="match status" value="1"/>
</dbReference>
<comment type="similarity">
    <text evidence="2">Belongs to the MGMT family.</text>
</comment>
<dbReference type="GO" id="GO:0006281">
    <property type="term" value="P:DNA repair"/>
    <property type="evidence" value="ECO:0007669"/>
    <property type="project" value="UniProtKB-KW"/>
</dbReference>
<dbReference type="InterPro" id="IPR014048">
    <property type="entry name" value="MethylDNA_cys_MeTrfase_DNA-bd"/>
</dbReference>
<evidence type="ECO:0000313" key="10">
    <source>
        <dbReference type="EMBL" id="EGV17351.1"/>
    </source>
</evidence>
<protein>
    <recommendedName>
        <fullName evidence="3">methylated-DNA--[protein]-cysteine S-methyltransferase</fullName>
        <ecNumber evidence="3">2.1.1.63</ecNumber>
    </recommendedName>
</protein>
<dbReference type="InterPro" id="IPR001497">
    <property type="entry name" value="MethylDNA_cys_MeTrfase_AS"/>
</dbReference>
<dbReference type="AlphaFoldDB" id="F9UEN0"/>
<evidence type="ECO:0000256" key="6">
    <source>
        <dbReference type="ARBA" id="ARBA00022763"/>
    </source>
</evidence>
<accession>F9UEN0</accession>
<dbReference type="PATRIC" id="fig|768671.3.peg.3575"/>
<dbReference type="SUPFAM" id="SSF46767">
    <property type="entry name" value="Methylated DNA-protein cysteine methyltransferase, C-terminal domain"/>
    <property type="match status" value="1"/>
</dbReference>
<sequence>MPQTLIETPIGPIGIRWDGETLIGVDLDPPGAGVEMASETMPPAIGLQLAAYFEKGSTGFDLPVVLDGTDFQQRVWAELSRIPSGETRTYGEIARQLGSAPRAVGQACRANPCPIVVPCHRVVAVDGLGGFSGDTSGRKLAVKRWLLSHEARQPRPCSRDAFESGSLPEYPGGLIPDAL</sequence>
<dbReference type="FunFam" id="1.10.10.10:FF:000214">
    <property type="entry name" value="Methylated-DNA--protein-cysteine methyltransferase"/>
    <property type="match status" value="1"/>
</dbReference>
<evidence type="ECO:0000256" key="1">
    <source>
        <dbReference type="ARBA" id="ARBA00001286"/>
    </source>
</evidence>
<dbReference type="InterPro" id="IPR036388">
    <property type="entry name" value="WH-like_DNA-bd_sf"/>
</dbReference>
<dbReference type="InterPro" id="IPR036631">
    <property type="entry name" value="MGMT_N_sf"/>
</dbReference>
<keyword evidence="4 10" id="KW-0489">Methyltransferase</keyword>
<evidence type="ECO:0000313" key="11">
    <source>
        <dbReference type="Proteomes" id="UP000005459"/>
    </source>
</evidence>
<dbReference type="GO" id="GO:0032259">
    <property type="term" value="P:methylation"/>
    <property type="evidence" value="ECO:0007669"/>
    <property type="project" value="UniProtKB-KW"/>
</dbReference>
<feature type="domain" description="Methylated-DNA-[protein]-cysteine S-methyltransferase DNA binding" evidence="9">
    <location>
        <begin position="70"/>
        <end position="151"/>
    </location>
</feature>
<proteinExistence type="inferred from homology"/>
<dbReference type="PANTHER" id="PTHR10815:SF13">
    <property type="entry name" value="METHYLATED-DNA--PROTEIN-CYSTEINE METHYLTRANSFERASE"/>
    <property type="match status" value="1"/>
</dbReference>
<reference evidence="10 11" key="1">
    <citation type="submission" date="2011-06" db="EMBL/GenBank/DDBJ databases">
        <title>The draft genome of Thiocapsa marina 5811.</title>
        <authorList>
            <consortium name="US DOE Joint Genome Institute (JGI-PGF)"/>
            <person name="Lucas S."/>
            <person name="Han J."/>
            <person name="Cheng J.-F."/>
            <person name="Goodwin L."/>
            <person name="Pitluck S."/>
            <person name="Peters L."/>
            <person name="Land M.L."/>
            <person name="Hauser L."/>
            <person name="Vogl K."/>
            <person name="Liu Z."/>
            <person name="Imhoff J."/>
            <person name="Thiel V."/>
            <person name="Frigaard N.-U."/>
            <person name="Bryant D."/>
            <person name="Woyke T.J."/>
        </authorList>
    </citation>
    <scope>NUCLEOTIDE SEQUENCE [LARGE SCALE GENOMIC DNA]</scope>
    <source>
        <strain evidence="10 11">5811</strain>
    </source>
</reference>
<evidence type="ECO:0000256" key="5">
    <source>
        <dbReference type="ARBA" id="ARBA00022679"/>
    </source>
</evidence>
<organism evidence="10 11">
    <name type="scientific">Thiocapsa marina 5811</name>
    <dbReference type="NCBI Taxonomy" id="768671"/>
    <lineage>
        <taxon>Bacteria</taxon>
        <taxon>Pseudomonadati</taxon>
        <taxon>Pseudomonadota</taxon>
        <taxon>Gammaproteobacteria</taxon>
        <taxon>Chromatiales</taxon>
        <taxon>Chromatiaceae</taxon>
        <taxon>Thiocapsa</taxon>
    </lineage>
</organism>
<dbReference type="STRING" id="768671.ThimaDRAFT_3383"/>
<dbReference type="EMBL" id="AFWV01000011">
    <property type="protein sequence ID" value="EGV17351.1"/>
    <property type="molecule type" value="Genomic_DNA"/>
</dbReference>
<evidence type="ECO:0000256" key="2">
    <source>
        <dbReference type="ARBA" id="ARBA00008711"/>
    </source>
</evidence>
<keyword evidence="7" id="KW-0234">DNA repair</keyword>
<dbReference type="SUPFAM" id="SSF53155">
    <property type="entry name" value="Methylated DNA-protein cysteine methyltransferase domain"/>
    <property type="match status" value="1"/>
</dbReference>
<dbReference type="CDD" id="cd06445">
    <property type="entry name" value="ATase"/>
    <property type="match status" value="1"/>
</dbReference>
<keyword evidence="6" id="KW-0227">DNA damage</keyword>
<keyword evidence="5 10" id="KW-0808">Transferase</keyword>
<evidence type="ECO:0000256" key="4">
    <source>
        <dbReference type="ARBA" id="ARBA00022603"/>
    </source>
</evidence>
<evidence type="ECO:0000259" key="9">
    <source>
        <dbReference type="Pfam" id="PF01035"/>
    </source>
</evidence>
<gene>
    <name evidence="10" type="ORF">ThimaDRAFT_3383</name>
</gene>
<dbReference type="PANTHER" id="PTHR10815">
    <property type="entry name" value="METHYLATED-DNA--PROTEIN-CYSTEINE METHYLTRANSFERASE"/>
    <property type="match status" value="1"/>
</dbReference>
<dbReference type="NCBIfam" id="TIGR00589">
    <property type="entry name" value="ogt"/>
    <property type="match status" value="1"/>
</dbReference>
<dbReference type="OrthoDB" id="9802228at2"/>
<dbReference type="RefSeq" id="WP_007194255.1">
    <property type="nucleotide sequence ID" value="NZ_AFWV01000011.1"/>
</dbReference>
<comment type="catalytic activity">
    <reaction evidence="8">
        <text>a 6-O-methyl-2'-deoxyguanosine in DNA + L-cysteinyl-[protein] = S-methyl-L-cysteinyl-[protein] + a 2'-deoxyguanosine in DNA</text>
        <dbReference type="Rhea" id="RHEA:24000"/>
        <dbReference type="Rhea" id="RHEA-COMP:10131"/>
        <dbReference type="Rhea" id="RHEA-COMP:10132"/>
        <dbReference type="Rhea" id="RHEA-COMP:11367"/>
        <dbReference type="Rhea" id="RHEA-COMP:11368"/>
        <dbReference type="ChEBI" id="CHEBI:29950"/>
        <dbReference type="ChEBI" id="CHEBI:82612"/>
        <dbReference type="ChEBI" id="CHEBI:85445"/>
        <dbReference type="ChEBI" id="CHEBI:85448"/>
        <dbReference type="EC" id="2.1.1.63"/>
    </reaction>
</comment>
<dbReference type="GO" id="GO:0003908">
    <property type="term" value="F:methylated-DNA-[protein]-cysteine S-methyltransferase activity"/>
    <property type="evidence" value="ECO:0007669"/>
    <property type="project" value="UniProtKB-EC"/>
</dbReference>
<evidence type="ECO:0000256" key="7">
    <source>
        <dbReference type="ARBA" id="ARBA00023204"/>
    </source>
</evidence>
<dbReference type="Gene3D" id="1.10.10.10">
    <property type="entry name" value="Winged helix-like DNA-binding domain superfamily/Winged helix DNA-binding domain"/>
    <property type="match status" value="1"/>
</dbReference>
<keyword evidence="11" id="KW-1185">Reference proteome</keyword>
<name>F9UEN0_9GAMM</name>
<dbReference type="PROSITE" id="PS00374">
    <property type="entry name" value="MGMT"/>
    <property type="match status" value="1"/>
</dbReference>
<dbReference type="Proteomes" id="UP000005459">
    <property type="component" value="Unassembled WGS sequence"/>
</dbReference>
<evidence type="ECO:0000256" key="3">
    <source>
        <dbReference type="ARBA" id="ARBA00011918"/>
    </source>
</evidence>
<comment type="catalytic activity">
    <reaction evidence="1">
        <text>a 4-O-methyl-thymidine in DNA + L-cysteinyl-[protein] = a thymidine in DNA + S-methyl-L-cysteinyl-[protein]</text>
        <dbReference type="Rhea" id="RHEA:53428"/>
        <dbReference type="Rhea" id="RHEA-COMP:10131"/>
        <dbReference type="Rhea" id="RHEA-COMP:10132"/>
        <dbReference type="Rhea" id="RHEA-COMP:13555"/>
        <dbReference type="Rhea" id="RHEA-COMP:13556"/>
        <dbReference type="ChEBI" id="CHEBI:29950"/>
        <dbReference type="ChEBI" id="CHEBI:82612"/>
        <dbReference type="ChEBI" id="CHEBI:137386"/>
        <dbReference type="ChEBI" id="CHEBI:137387"/>
        <dbReference type="EC" id="2.1.1.63"/>
    </reaction>
</comment>
<dbReference type="EC" id="2.1.1.63" evidence="3"/>
<evidence type="ECO:0000256" key="8">
    <source>
        <dbReference type="ARBA" id="ARBA00049348"/>
    </source>
</evidence>
<dbReference type="InterPro" id="IPR036217">
    <property type="entry name" value="MethylDNA_cys_MeTrfase_DNAb"/>
</dbReference>
<dbReference type="eggNOG" id="COG0350">
    <property type="taxonomic scope" value="Bacteria"/>
</dbReference>